<proteinExistence type="predicted"/>
<reference evidence="3 4" key="1">
    <citation type="journal article" date="2007" name="Int. J. Syst. Evol. Microbiol.">
        <title>Description of Pelomonas aquatica sp. nov. and Pelomonas puraquae sp. nov., isolated from industrial and haemodialysis water.</title>
        <authorList>
            <person name="Gomila M."/>
            <person name="Bowien B."/>
            <person name="Falsen E."/>
            <person name="Moore E.R."/>
            <person name="Lalucat J."/>
        </authorList>
    </citation>
    <scope>NUCLEOTIDE SEQUENCE [LARGE SCALE GENOMIC DNA]</scope>
    <source>
        <strain evidence="3 4">CCUG 52769</strain>
    </source>
</reference>
<dbReference type="Gene3D" id="1.10.620.20">
    <property type="entry name" value="Ribonucleotide Reductase, subunit A"/>
    <property type="match status" value="1"/>
</dbReference>
<dbReference type="OrthoDB" id="9806768at2"/>
<evidence type="ECO:0000313" key="4">
    <source>
        <dbReference type="Proteomes" id="UP000197446"/>
    </source>
</evidence>
<dbReference type="CDD" id="cd01058">
    <property type="entry name" value="AAMH_B"/>
    <property type="match status" value="1"/>
</dbReference>
<dbReference type="PIRSF" id="PIRSF000040">
    <property type="entry name" value="MMOH_comp"/>
    <property type="match status" value="1"/>
</dbReference>
<dbReference type="InterPro" id="IPR012348">
    <property type="entry name" value="RNR-like"/>
</dbReference>
<evidence type="ECO:0000256" key="1">
    <source>
        <dbReference type="ARBA" id="ARBA00023002"/>
    </source>
</evidence>
<comment type="caution">
    <text evidence="3">The sequence shown here is derived from an EMBL/GenBank/DDBJ whole genome shotgun (WGS) entry which is preliminary data.</text>
</comment>
<organism evidence="3 4">
    <name type="scientific">Roseateles puraquae</name>
    <dbReference type="NCBI Taxonomy" id="431059"/>
    <lineage>
        <taxon>Bacteria</taxon>
        <taxon>Pseudomonadati</taxon>
        <taxon>Pseudomonadota</taxon>
        <taxon>Betaproteobacteria</taxon>
        <taxon>Burkholderiales</taxon>
        <taxon>Sphaerotilaceae</taxon>
        <taxon>Roseateles</taxon>
    </lineage>
</organism>
<dbReference type="EMBL" id="NISI01000007">
    <property type="protein sequence ID" value="OWR02870.1"/>
    <property type="molecule type" value="Genomic_DNA"/>
</dbReference>
<keyword evidence="1" id="KW-0560">Oxidoreductase</keyword>
<dbReference type="SUPFAM" id="SSF47240">
    <property type="entry name" value="Ferritin-like"/>
    <property type="match status" value="1"/>
</dbReference>
<dbReference type="Proteomes" id="UP000197446">
    <property type="component" value="Unassembled WGS sequence"/>
</dbReference>
<dbReference type="AlphaFoldDB" id="A0A254N544"/>
<evidence type="ECO:0000256" key="2">
    <source>
        <dbReference type="ARBA" id="ARBA00023033"/>
    </source>
</evidence>
<sequence>MQVDIKTTDIQPIRQTFSHIARRLGADKAASRYQEATFDMQPTTNWHYRPLWEPERHVFDPRRTAIVMADWYAFKDPRHFYYGVYTMARAKQQEGADRQFEFAEKRNLLGAVDEAARESLTQVLVPLRHYEWGSNMNNTYCCGYGYGTAVTQACNFAAMDRLGIAQYLSRIGLLLDGNQGVVLDAGKQAWMEAPAWQGVRRVMENLFVTHDWFELFVAQNLVFDGLLYPLIYRHYVDALSPRTGNALAMLTEFMSDWHAETARWVDATVKTAADESPGNRDRLASWVAGWRDEMQRALEPLARAALGEQAAAALAAVHADFDTRIQRLGLQA</sequence>
<dbReference type="InterPro" id="IPR009078">
    <property type="entry name" value="Ferritin-like_SF"/>
</dbReference>
<protein>
    <submittedName>
        <fullName evidence="3">Phenol hydroxylase</fullName>
    </submittedName>
</protein>
<dbReference type="GO" id="GO:0016709">
    <property type="term" value="F:oxidoreductase activity, acting on paired donors, with incorporation or reduction of molecular oxygen, NAD(P)H as one donor, and incorporation of one atom of oxygen"/>
    <property type="evidence" value="ECO:0007669"/>
    <property type="project" value="InterPro"/>
</dbReference>
<dbReference type="RefSeq" id="WP_088484758.1">
    <property type="nucleotide sequence ID" value="NZ_NISI01000007.1"/>
</dbReference>
<dbReference type="Pfam" id="PF02332">
    <property type="entry name" value="Phenol_Hydrox"/>
    <property type="match status" value="1"/>
</dbReference>
<gene>
    <name evidence="3" type="ORF">CDO81_18835</name>
</gene>
<dbReference type="InterPro" id="IPR003430">
    <property type="entry name" value="Phenol_Hydrox"/>
</dbReference>
<dbReference type="InterPro" id="IPR012078">
    <property type="entry name" value="MP_mOase_hydro"/>
</dbReference>
<accession>A0A254N544</accession>
<keyword evidence="4" id="KW-1185">Reference proteome</keyword>
<evidence type="ECO:0000313" key="3">
    <source>
        <dbReference type="EMBL" id="OWR02870.1"/>
    </source>
</evidence>
<name>A0A254N544_9BURK</name>
<keyword evidence="2" id="KW-0503">Monooxygenase</keyword>